<organism evidence="12 13">
    <name type="scientific">Irregularibacter muris</name>
    <dbReference type="NCBI Taxonomy" id="1796619"/>
    <lineage>
        <taxon>Bacteria</taxon>
        <taxon>Bacillati</taxon>
        <taxon>Bacillota</taxon>
        <taxon>Clostridia</taxon>
        <taxon>Eubacteriales</taxon>
        <taxon>Eubacteriaceae</taxon>
        <taxon>Irregularibacter</taxon>
    </lineage>
</organism>
<feature type="site" description="Contributes to redox potential value" evidence="9">
    <location>
        <position position="36"/>
    </location>
</feature>
<evidence type="ECO:0000256" key="10">
    <source>
        <dbReference type="PIRSR" id="PIRSR000077-4"/>
    </source>
</evidence>
<keyword evidence="13" id="KW-1185">Reference proteome</keyword>
<name>A0AAE3HFC6_9FIRM</name>
<dbReference type="Pfam" id="PF00085">
    <property type="entry name" value="Thioredoxin"/>
    <property type="match status" value="1"/>
</dbReference>
<sequence>MANEKVVIITQDNFEQEVEKSDQPVLVDFWAEWCGPCQMVGPIIDDLAGEYDGKAKVAKLNVDEQKDLARKFRVMSIPSVLFFKDGKEVDRLVGAQDKSQYASKLDSLL</sequence>
<dbReference type="PANTHER" id="PTHR45663:SF11">
    <property type="entry name" value="GEO12009P1"/>
    <property type="match status" value="1"/>
</dbReference>
<feature type="site" description="Contributes to redox potential value" evidence="9">
    <location>
        <position position="35"/>
    </location>
</feature>
<evidence type="ECO:0000256" key="8">
    <source>
        <dbReference type="PIRNR" id="PIRNR000077"/>
    </source>
</evidence>
<evidence type="ECO:0000313" key="12">
    <source>
        <dbReference type="EMBL" id="MCR1899545.1"/>
    </source>
</evidence>
<evidence type="ECO:0000259" key="11">
    <source>
        <dbReference type="PROSITE" id="PS51352"/>
    </source>
</evidence>
<feature type="domain" description="Thioredoxin" evidence="11">
    <location>
        <begin position="1"/>
        <end position="109"/>
    </location>
</feature>
<evidence type="ECO:0000256" key="6">
    <source>
        <dbReference type="ARBA" id="ARBA00023284"/>
    </source>
</evidence>
<dbReference type="EMBL" id="JANKAS010000010">
    <property type="protein sequence ID" value="MCR1899545.1"/>
    <property type="molecule type" value="Genomic_DNA"/>
</dbReference>
<evidence type="ECO:0000256" key="4">
    <source>
        <dbReference type="ARBA" id="ARBA00022982"/>
    </source>
</evidence>
<dbReference type="InterPro" id="IPR036249">
    <property type="entry name" value="Thioredoxin-like_sf"/>
</dbReference>
<dbReference type="PROSITE" id="PS00194">
    <property type="entry name" value="THIOREDOXIN_1"/>
    <property type="match status" value="1"/>
</dbReference>
<feature type="site" description="Deprotonates C-terminal active site Cys" evidence="9">
    <location>
        <position position="28"/>
    </location>
</feature>
<keyword evidence="4" id="KW-0249">Electron transport</keyword>
<reference evidence="12" key="1">
    <citation type="submission" date="2022-07" db="EMBL/GenBank/DDBJ databases">
        <title>Enhanced cultured diversity of the mouse gut microbiota enables custom-made synthetic communities.</title>
        <authorList>
            <person name="Afrizal A."/>
        </authorList>
    </citation>
    <scope>NUCLEOTIDE SEQUENCE</scope>
    <source>
        <strain evidence="12">DSM 28593</strain>
    </source>
</reference>
<evidence type="ECO:0000313" key="13">
    <source>
        <dbReference type="Proteomes" id="UP001205748"/>
    </source>
</evidence>
<dbReference type="Gene3D" id="3.40.30.10">
    <property type="entry name" value="Glutaredoxin"/>
    <property type="match status" value="1"/>
</dbReference>
<accession>A0AAE3HFC6</accession>
<dbReference type="PANTHER" id="PTHR45663">
    <property type="entry name" value="GEO12009P1"/>
    <property type="match status" value="1"/>
</dbReference>
<evidence type="ECO:0000256" key="1">
    <source>
        <dbReference type="ARBA" id="ARBA00008987"/>
    </source>
</evidence>
<dbReference type="InterPro" id="IPR005746">
    <property type="entry name" value="Thioredoxin"/>
</dbReference>
<comment type="similarity">
    <text evidence="1 8">Belongs to the thioredoxin family.</text>
</comment>
<dbReference type="NCBIfam" id="TIGR01068">
    <property type="entry name" value="thioredoxin"/>
    <property type="match status" value="1"/>
</dbReference>
<dbReference type="PROSITE" id="PS51352">
    <property type="entry name" value="THIOREDOXIN_2"/>
    <property type="match status" value="1"/>
</dbReference>
<dbReference type="RefSeq" id="WP_257532023.1">
    <property type="nucleotide sequence ID" value="NZ_JANKAS010000010.1"/>
</dbReference>
<evidence type="ECO:0000256" key="3">
    <source>
        <dbReference type="ARBA" id="ARBA00022448"/>
    </source>
</evidence>
<keyword evidence="3" id="KW-0813">Transport</keyword>
<protein>
    <recommendedName>
        <fullName evidence="2 7">Thioredoxin</fullName>
    </recommendedName>
</protein>
<dbReference type="PRINTS" id="PR00421">
    <property type="entry name" value="THIOREDOXIN"/>
</dbReference>
<dbReference type="GO" id="GO:0045454">
    <property type="term" value="P:cell redox homeostasis"/>
    <property type="evidence" value="ECO:0007669"/>
    <property type="project" value="TreeGrafter"/>
</dbReference>
<gene>
    <name evidence="12" type="primary">trxA</name>
    <name evidence="12" type="ORF">NSA47_11160</name>
</gene>
<evidence type="ECO:0000256" key="7">
    <source>
        <dbReference type="NCBIfam" id="TIGR01068"/>
    </source>
</evidence>
<dbReference type="FunFam" id="3.40.30.10:FF:000001">
    <property type="entry name" value="Thioredoxin"/>
    <property type="match status" value="1"/>
</dbReference>
<comment type="caution">
    <text evidence="12">The sequence shown here is derived from an EMBL/GenBank/DDBJ whole genome shotgun (WGS) entry which is preliminary data.</text>
</comment>
<dbReference type="Proteomes" id="UP001205748">
    <property type="component" value="Unassembled WGS sequence"/>
</dbReference>
<evidence type="ECO:0000256" key="9">
    <source>
        <dbReference type="PIRSR" id="PIRSR000077-1"/>
    </source>
</evidence>
<proteinExistence type="inferred from homology"/>
<dbReference type="InterPro" id="IPR017937">
    <property type="entry name" value="Thioredoxin_CS"/>
</dbReference>
<dbReference type="InterPro" id="IPR013766">
    <property type="entry name" value="Thioredoxin_domain"/>
</dbReference>
<dbReference type="PIRSF" id="PIRSF000077">
    <property type="entry name" value="Thioredoxin"/>
    <property type="match status" value="1"/>
</dbReference>
<dbReference type="SUPFAM" id="SSF52833">
    <property type="entry name" value="Thioredoxin-like"/>
    <property type="match status" value="1"/>
</dbReference>
<evidence type="ECO:0000256" key="5">
    <source>
        <dbReference type="ARBA" id="ARBA00023157"/>
    </source>
</evidence>
<dbReference type="AlphaFoldDB" id="A0AAE3HFC6"/>
<dbReference type="GO" id="GO:0015035">
    <property type="term" value="F:protein-disulfide reductase activity"/>
    <property type="evidence" value="ECO:0007669"/>
    <property type="project" value="UniProtKB-UniRule"/>
</dbReference>
<feature type="active site" description="Nucleophile" evidence="9">
    <location>
        <position position="34"/>
    </location>
</feature>
<feature type="disulfide bond" description="Redox-active" evidence="10">
    <location>
        <begin position="34"/>
        <end position="37"/>
    </location>
</feature>
<dbReference type="CDD" id="cd02947">
    <property type="entry name" value="TRX_family"/>
    <property type="match status" value="1"/>
</dbReference>
<feature type="active site" description="Nucleophile" evidence="9">
    <location>
        <position position="37"/>
    </location>
</feature>
<keyword evidence="6 10" id="KW-0676">Redox-active center</keyword>
<evidence type="ECO:0000256" key="2">
    <source>
        <dbReference type="ARBA" id="ARBA00020570"/>
    </source>
</evidence>
<dbReference type="GO" id="GO:0005829">
    <property type="term" value="C:cytosol"/>
    <property type="evidence" value="ECO:0007669"/>
    <property type="project" value="TreeGrafter"/>
</dbReference>
<keyword evidence="5 10" id="KW-1015">Disulfide bond</keyword>